<evidence type="ECO:0000256" key="4">
    <source>
        <dbReference type="RuleBase" id="RU361153"/>
    </source>
</evidence>
<dbReference type="InterPro" id="IPR018087">
    <property type="entry name" value="Glyco_hydro_5_CS"/>
</dbReference>
<dbReference type="InterPro" id="IPR010431">
    <property type="entry name" value="Fascin"/>
</dbReference>
<dbReference type="PROSITE" id="PS00659">
    <property type="entry name" value="GLYCOSYL_HYDROL_F5"/>
    <property type="match status" value="1"/>
</dbReference>
<dbReference type="InterPro" id="IPR057232">
    <property type="entry name" value="DUF7910"/>
</dbReference>
<dbReference type="InterPro" id="IPR001547">
    <property type="entry name" value="Glyco_hydro_5"/>
</dbReference>
<sequence>MSTGSTVIEESIPPVRAVNLGGWLVTEGWIKPSLFDGIPNNDLLDGTSVTIFSYGTQKYLSAEKGGGTNIVANGPFLDKSGWGTFRLWRISENRFNLRVSNKQFMGVDTTGNGIDVIAVVDTPGDSEAFEIIRYPSINKNLVRFLASNGSFLQAKTETLVTADYNGCDGWQDDPYHPSAFLLTINTNLHGEYQLTNGYGPQLAQKVMKEHWDTFIVEEDFNFMKKVGLNAVRLPVGWWTTHDPNPPKPYVAGSLQYLDKAFKWAEKYGIKVILTLHVAPHSQSGWEPSSSRDGTPEWEDICWERNHFKDIFHARDGFHAWGHNDEIIDETVAVIDFLTARYATSPSLLAVELINEPISPGVSLERLIKYYKAGYAAVRKYSSTAYVVLSDRMGQHEPRELFALAEELPGSVIDVHLYNLFDPKFDSFTVEQNIEFVYRDRAKQLKKLTSPNGPLIFVGEWVAEWQVKNATDEQLKRFAEAQMEVYGRTTFGWAYWALKNENHEVDRKHWSLDWMIKKGIVKIEPDMAKKSTSN</sequence>
<dbReference type="Pfam" id="PF25490">
    <property type="entry name" value="DUF7910"/>
    <property type="match status" value="1"/>
</dbReference>
<keyword evidence="8" id="KW-1185">Reference proteome</keyword>
<dbReference type="SUPFAM" id="SSF50405">
    <property type="entry name" value="Actin-crosslinking proteins"/>
    <property type="match status" value="1"/>
</dbReference>
<evidence type="ECO:0000313" key="7">
    <source>
        <dbReference type="EMBL" id="KAK6130700.1"/>
    </source>
</evidence>
<evidence type="ECO:0000259" key="5">
    <source>
        <dbReference type="Pfam" id="PF00150"/>
    </source>
</evidence>
<evidence type="ECO:0000256" key="1">
    <source>
        <dbReference type="ARBA" id="ARBA00005641"/>
    </source>
</evidence>
<proteinExistence type="inferred from homology"/>
<evidence type="ECO:0000259" key="6">
    <source>
        <dbReference type="Pfam" id="PF25490"/>
    </source>
</evidence>
<evidence type="ECO:0000256" key="3">
    <source>
        <dbReference type="ARBA" id="ARBA00023295"/>
    </source>
</evidence>
<organism evidence="7 8">
    <name type="scientific">Rehmannia glutinosa</name>
    <name type="common">Chinese foxglove</name>
    <dbReference type="NCBI Taxonomy" id="99300"/>
    <lineage>
        <taxon>Eukaryota</taxon>
        <taxon>Viridiplantae</taxon>
        <taxon>Streptophyta</taxon>
        <taxon>Embryophyta</taxon>
        <taxon>Tracheophyta</taxon>
        <taxon>Spermatophyta</taxon>
        <taxon>Magnoliopsida</taxon>
        <taxon>eudicotyledons</taxon>
        <taxon>Gunneridae</taxon>
        <taxon>Pentapetalae</taxon>
        <taxon>asterids</taxon>
        <taxon>lamiids</taxon>
        <taxon>Lamiales</taxon>
        <taxon>Orobanchaceae</taxon>
        <taxon>Rehmannieae</taxon>
        <taxon>Rehmannia</taxon>
    </lineage>
</organism>
<keyword evidence="2 4" id="KW-0378">Hydrolase</keyword>
<feature type="domain" description="DUF7910" evidence="6">
    <location>
        <begin position="40"/>
        <end position="184"/>
    </location>
</feature>
<reference evidence="7 8" key="1">
    <citation type="journal article" date="2021" name="Comput. Struct. Biotechnol. J.">
        <title>De novo genome assembly of the potent medicinal plant Rehmannia glutinosa using nanopore technology.</title>
        <authorList>
            <person name="Ma L."/>
            <person name="Dong C."/>
            <person name="Song C."/>
            <person name="Wang X."/>
            <person name="Zheng X."/>
            <person name="Niu Y."/>
            <person name="Chen S."/>
            <person name="Feng W."/>
        </authorList>
    </citation>
    <scope>NUCLEOTIDE SEQUENCE [LARGE SCALE GENOMIC DNA]</scope>
    <source>
        <strain evidence="7">DH-2019</strain>
    </source>
</reference>
<protein>
    <recommendedName>
        <fullName evidence="9">Mannan endo-1,4-beta-mannosidase</fullName>
    </recommendedName>
</protein>
<comment type="similarity">
    <text evidence="1 4">Belongs to the glycosyl hydrolase 5 (cellulase A) family.</text>
</comment>
<dbReference type="CDD" id="cd00257">
    <property type="entry name" value="beta-trefoil_FSCN-like"/>
    <property type="match status" value="1"/>
</dbReference>
<dbReference type="Gene3D" id="3.20.20.80">
    <property type="entry name" value="Glycosidases"/>
    <property type="match status" value="1"/>
</dbReference>
<keyword evidence="3 4" id="KW-0326">Glycosidase</keyword>
<feature type="domain" description="Glycoside hydrolase family 5" evidence="5">
    <location>
        <begin position="205"/>
        <end position="500"/>
    </location>
</feature>
<dbReference type="InterPro" id="IPR008999">
    <property type="entry name" value="Actin-crosslinking"/>
</dbReference>
<gene>
    <name evidence="7" type="ORF">DH2020_035554</name>
</gene>
<dbReference type="Proteomes" id="UP001318860">
    <property type="component" value="Unassembled WGS sequence"/>
</dbReference>
<dbReference type="PANTHER" id="PTHR10551">
    <property type="entry name" value="FASCIN"/>
    <property type="match status" value="1"/>
</dbReference>
<evidence type="ECO:0008006" key="9">
    <source>
        <dbReference type="Google" id="ProtNLM"/>
    </source>
</evidence>
<dbReference type="EMBL" id="JABTTQ020001564">
    <property type="protein sequence ID" value="KAK6130700.1"/>
    <property type="molecule type" value="Genomic_DNA"/>
</dbReference>
<evidence type="ECO:0000256" key="2">
    <source>
        <dbReference type="ARBA" id="ARBA00022801"/>
    </source>
</evidence>
<dbReference type="InterPro" id="IPR017853">
    <property type="entry name" value="GH"/>
</dbReference>
<accession>A0ABR0V6C3</accession>
<dbReference type="PANTHER" id="PTHR10551:SF14">
    <property type="entry name" value="CELLULASE CONTAINING PROTEIN, EXPRESSED"/>
    <property type="match status" value="1"/>
</dbReference>
<dbReference type="SUPFAM" id="SSF51445">
    <property type="entry name" value="(Trans)glycosidases"/>
    <property type="match status" value="1"/>
</dbReference>
<evidence type="ECO:0000313" key="8">
    <source>
        <dbReference type="Proteomes" id="UP001318860"/>
    </source>
</evidence>
<dbReference type="Gene3D" id="2.80.10.50">
    <property type="match status" value="1"/>
</dbReference>
<name>A0ABR0V6C3_REHGL</name>
<dbReference type="Pfam" id="PF00150">
    <property type="entry name" value="Cellulase"/>
    <property type="match status" value="1"/>
</dbReference>
<comment type="caution">
    <text evidence="7">The sequence shown here is derived from an EMBL/GenBank/DDBJ whole genome shotgun (WGS) entry which is preliminary data.</text>
</comment>